<dbReference type="VEuPathDB" id="FungiDB:NECHADRAFT_97336"/>
<dbReference type="KEGG" id="nhe:NECHADRAFT_97336"/>
<name>C7ZFX1_FUSV7</name>
<dbReference type="SUPFAM" id="SSF56112">
    <property type="entry name" value="Protein kinase-like (PK-like)"/>
    <property type="match status" value="1"/>
</dbReference>
<dbReference type="HOGENOM" id="CLU_030124_0_0_1"/>
<dbReference type="EMBL" id="GG698924">
    <property type="protein sequence ID" value="EEU37132.1"/>
    <property type="molecule type" value="Genomic_DNA"/>
</dbReference>
<dbReference type="Pfam" id="PF01636">
    <property type="entry name" value="APH"/>
    <property type="match status" value="1"/>
</dbReference>
<accession>C7ZFX1</accession>
<dbReference type="eggNOG" id="ENOG502RXBQ">
    <property type="taxonomic scope" value="Eukaryota"/>
</dbReference>
<evidence type="ECO:0000313" key="2">
    <source>
        <dbReference type="EMBL" id="EEU37132.1"/>
    </source>
</evidence>
<dbReference type="PANTHER" id="PTHR21310:SF13">
    <property type="entry name" value="AMINOGLYCOSIDE PHOSPHOTRANSFERASE DOMAIN-CONTAINING PROTEIN"/>
    <property type="match status" value="1"/>
</dbReference>
<dbReference type="FunCoup" id="C7ZFX1">
    <property type="interactions" value="17"/>
</dbReference>
<dbReference type="OrthoDB" id="10003767at2759"/>
<dbReference type="RefSeq" id="XP_003042845.1">
    <property type="nucleotide sequence ID" value="XM_003042799.1"/>
</dbReference>
<evidence type="ECO:0000259" key="1">
    <source>
        <dbReference type="Pfam" id="PF01636"/>
    </source>
</evidence>
<dbReference type="Proteomes" id="UP000005206">
    <property type="component" value="Chromosome 11"/>
</dbReference>
<dbReference type="OMA" id="WETEVAP"/>
<organism evidence="2 3">
    <name type="scientific">Fusarium vanettenii (strain ATCC MYA-4622 / CBS 123669 / FGSC 9596 / NRRL 45880 / 77-13-4)</name>
    <name type="common">Fusarium solani subsp. pisi</name>
    <dbReference type="NCBI Taxonomy" id="660122"/>
    <lineage>
        <taxon>Eukaryota</taxon>
        <taxon>Fungi</taxon>
        <taxon>Dikarya</taxon>
        <taxon>Ascomycota</taxon>
        <taxon>Pezizomycotina</taxon>
        <taxon>Sordariomycetes</taxon>
        <taxon>Hypocreomycetidae</taxon>
        <taxon>Hypocreales</taxon>
        <taxon>Nectriaceae</taxon>
        <taxon>Fusarium</taxon>
        <taxon>Fusarium solani species complex</taxon>
        <taxon>Fusarium vanettenii</taxon>
    </lineage>
</organism>
<keyword evidence="3" id="KW-1185">Reference proteome</keyword>
<dbReference type="GeneID" id="9664881"/>
<reference evidence="2 3" key="1">
    <citation type="journal article" date="2009" name="PLoS Genet.">
        <title>The genome of Nectria haematococca: contribution of supernumerary chromosomes to gene expansion.</title>
        <authorList>
            <person name="Coleman J.J."/>
            <person name="Rounsley S.D."/>
            <person name="Rodriguez-Carres M."/>
            <person name="Kuo A."/>
            <person name="Wasmann C.C."/>
            <person name="Grimwood J."/>
            <person name="Schmutz J."/>
            <person name="Taga M."/>
            <person name="White G.J."/>
            <person name="Zhou S."/>
            <person name="Schwartz D.C."/>
            <person name="Freitag M."/>
            <person name="Ma L.J."/>
            <person name="Danchin E.G."/>
            <person name="Henrissat B."/>
            <person name="Coutinho P.M."/>
            <person name="Nelson D.R."/>
            <person name="Straney D."/>
            <person name="Napoli C.A."/>
            <person name="Barker B.M."/>
            <person name="Gribskov M."/>
            <person name="Rep M."/>
            <person name="Kroken S."/>
            <person name="Molnar I."/>
            <person name="Rensing C."/>
            <person name="Kennell J.C."/>
            <person name="Zamora J."/>
            <person name="Farman M.L."/>
            <person name="Selker E.U."/>
            <person name="Salamov A."/>
            <person name="Shapiro H."/>
            <person name="Pangilinan J."/>
            <person name="Lindquist E."/>
            <person name="Lamers C."/>
            <person name="Grigoriev I.V."/>
            <person name="Geiser D.M."/>
            <person name="Covert S.F."/>
            <person name="Temporini E."/>
            <person name="Vanetten H.D."/>
        </authorList>
    </citation>
    <scope>NUCLEOTIDE SEQUENCE [LARGE SCALE GENOMIC DNA]</scope>
    <source>
        <strain evidence="3">ATCC MYA-4622 / CBS 123669 / FGSC 9596 / NRRL 45880 / 77-13-4</strain>
    </source>
</reference>
<gene>
    <name evidence="2" type="ORF">NECHADRAFT_97336</name>
</gene>
<sequence>MAKPTREGLAWEDRLFEQTPVWKTKPDVHAIETVCRRHFKLQPEEPCIIKFSSAGTCHRSYHISGPSLPGRFLMRIRLPVDPSLKTMGEVATLEWVRHFTKIPVPDIIAFDASSDNEIGFEWLMMPVVDGSTAYSMWRKMPMAAKERLSKQVANFQAQLFIASNTKPPLRGIGTLTCPPGGFTGLESVTIGQLVDRFWSMGSNYDYNVPRGPFASSREYADSYIRIIIEGIKSEFLSCQDEDDIAELEAEFKIAERLLGLLPTLFPVAELPEPTVVCHEYLILKNISVDDKGAIVAISDWEYVSAIPYWRATEMPDFLEGPEREIMPIRDGYSPEDPEVENEGCMGDDNEPLDNEGVNSLYWIHQMEYEKTQLRKIYNERMRELQPTWDTEVAAGTLKNDFMAAVGQCFASYMLDQVGEWIDAIEKGDNVRLRDFLEPKDVL</sequence>
<proteinExistence type="predicted"/>
<dbReference type="AlphaFoldDB" id="C7ZFX1"/>
<dbReference type="InterPro" id="IPR051678">
    <property type="entry name" value="AGP_Transferase"/>
</dbReference>
<dbReference type="InterPro" id="IPR011009">
    <property type="entry name" value="Kinase-like_dom_sf"/>
</dbReference>
<dbReference type="InParanoid" id="C7ZFX1"/>
<dbReference type="InterPro" id="IPR002575">
    <property type="entry name" value="Aminoglycoside_PTrfase"/>
</dbReference>
<protein>
    <recommendedName>
        <fullName evidence="1">Aminoglycoside phosphotransferase domain-containing protein</fullName>
    </recommendedName>
</protein>
<dbReference type="PANTHER" id="PTHR21310">
    <property type="entry name" value="AMINOGLYCOSIDE PHOSPHOTRANSFERASE-RELATED-RELATED"/>
    <property type="match status" value="1"/>
</dbReference>
<feature type="domain" description="Aminoglycoside phosphotransferase" evidence="1">
    <location>
        <begin position="53"/>
        <end position="305"/>
    </location>
</feature>
<evidence type="ECO:0000313" key="3">
    <source>
        <dbReference type="Proteomes" id="UP000005206"/>
    </source>
</evidence>